<gene>
    <name evidence="1" type="ORF">BcabD6B2_56870</name>
</gene>
<protein>
    <submittedName>
        <fullName evidence="1">DUF1254 domain-containing protein</fullName>
    </submittedName>
</protein>
<name>A0AAV4M4H7_BABCB</name>
<sequence length="139" mass="14394">MNVQRAEGAVIRHDGRETLKEDLVQKQVAARGSIWGVGAARWAAAAGHDEKAAAAAPVERHGAHHLDGFQDASAVDEAGHLEVTHRVCQLALGHVAAVVQLLQARRAAGGGRLELQLHPLSAIFEAAVGAAGQAAVVVC</sequence>
<keyword evidence="2" id="KW-1185">Reference proteome</keyword>
<accession>A0AAV4M4H7</accession>
<organism evidence="1 2">
    <name type="scientific">Babesia caballi</name>
    <dbReference type="NCBI Taxonomy" id="5871"/>
    <lineage>
        <taxon>Eukaryota</taxon>
        <taxon>Sar</taxon>
        <taxon>Alveolata</taxon>
        <taxon>Apicomplexa</taxon>
        <taxon>Aconoidasida</taxon>
        <taxon>Piroplasmida</taxon>
        <taxon>Babesiidae</taxon>
        <taxon>Babesia</taxon>
    </lineage>
</organism>
<dbReference type="RefSeq" id="XP_067718320.1">
    <property type="nucleotide sequence ID" value="XM_067862219.1"/>
</dbReference>
<comment type="caution">
    <text evidence="1">The sequence shown here is derived from an EMBL/GenBank/DDBJ whole genome shotgun (WGS) entry which is preliminary data.</text>
</comment>
<reference evidence="1 2" key="1">
    <citation type="submission" date="2021-06" db="EMBL/GenBank/DDBJ databases">
        <title>Genome sequence of Babesia caballi.</title>
        <authorList>
            <person name="Yamagishi J."/>
            <person name="Kidaka T."/>
            <person name="Ochi A."/>
        </authorList>
    </citation>
    <scope>NUCLEOTIDE SEQUENCE [LARGE SCALE GENOMIC DNA]</scope>
    <source>
        <strain evidence="1">USDA-D6B2</strain>
    </source>
</reference>
<dbReference type="GeneID" id="94197732"/>
<evidence type="ECO:0000313" key="1">
    <source>
        <dbReference type="EMBL" id="GIX66251.1"/>
    </source>
</evidence>
<evidence type="ECO:0000313" key="2">
    <source>
        <dbReference type="Proteomes" id="UP001497744"/>
    </source>
</evidence>
<dbReference type="EMBL" id="BPLF01000006">
    <property type="protein sequence ID" value="GIX66251.1"/>
    <property type="molecule type" value="Genomic_DNA"/>
</dbReference>
<dbReference type="Proteomes" id="UP001497744">
    <property type="component" value="Unassembled WGS sequence"/>
</dbReference>
<dbReference type="AlphaFoldDB" id="A0AAV4M4H7"/>
<proteinExistence type="predicted"/>